<evidence type="ECO:0000313" key="2">
    <source>
        <dbReference type="Proteomes" id="UP001476247"/>
    </source>
</evidence>
<dbReference type="EMBL" id="BAABUJ010000007">
    <property type="protein sequence ID" value="GAA5796837.1"/>
    <property type="molecule type" value="Genomic_DNA"/>
</dbReference>
<accession>A0ABP9XRZ2</accession>
<protein>
    <submittedName>
        <fullName evidence="1">Uncharacterized protein</fullName>
    </submittedName>
</protein>
<gene>
    <name evidence="1" type="ORF">HPULCUR_002215</name>
</gene>
<name>A0ABP9XRZ2_9FUNG</name>
<dbReference type="Proteomes" id="UP001476247">
    <property type="component" value="Unassembled WGS sequence"/>
</dbReference>
<comment type="caution">
    <text evidence="1">The sequence shown here is derived from an EMBL/GenBank/DDBJ whole genome shotgun (WGS) entry which is preliminary data.</text>
</comment>
<reference evidence="1 2" key="1">
    <citation type="submission" date="2024-04" db="EMBL/GenBank/DDBJ databases">
        <title>genome sequences of Mucor flavus KT1a and Helicostylum pulchrum KT1b strains isolation_sourced from the surface of a dry-aged beef.</title>
        <authorList>
            <person name="Toyotome T."/>
            <person name="Hosono M."/>
            <person name="Torimaru M."/>
            <person name="Fukuda K."/>
            <person name="Mikami N."/>
        </authorList>
    </citation>
    <scope>NUCLEOTIDE SEQUENCE [LARGE SCALE GENOMIC DNA]</scope>
    <source>
        <strain evidence="1 2">KT1b</strain>
    </source>
</reference>
<proteinExistence type="predicted"/>
<evidence type="ECO:0000313" key="1">
    <source>
        <dbReference type="EMBL" id="GAA5796837.1"/>
    </source>
</evidence>
<organism evidence="1 2">
    <name type="scientific">Helicostylum pulchrum</name>
    <dbReference type="NCBI Taxonomy" id="562976"/>
    <lineage>
        <taxon>Eukaryota</taxon>
        <taxon>Fungi</taxon>
        <taxon>Fungi incertae sedis</taxon>
        <taxon>Mucoromycota</taxon>
        <taxon>Mucoromycotina</taxon>
        <taxon>Mucoromycetes</taxon>
        <taxon>Mucorales</taxon>
        <taxon>Mucorineae</taxon>
        <taxon>Mucoraceae</taxon>
        <taxon>Helicostylum</taxon>
    </lineage>
</organism>
<keyword evidence="2" id="KW-1185">Reference proteome</keyword>
<sequence>MSQEEIERSEARQVNLQLEYCKLQEQDTIFTDGLDGSVGSRIKNEALKIYSNFSDVYVKEQTCISLGMNSILDLSYSFGDAQSTLFIETLWSDLKRKFPVEEEDAETDENLTGITHDFMLTVESLVKTKNSFQVKLEKLSNWLKRVKSDKKKLIKMNRTLFI</sequence>